<dbReference type="InterPro" id="IPR052755">
    <property type="entry name" value="Lysozyme_Inhibitor_LprI"/>
</dbReference>
<dbReference type="PANTHER" id="PTHR37549">
    <property type="entry name" value="LIPOPROTEIN LPRI"/>
    <property type="match status" value="1"/>
</dbReference>
<evidence type="ECO:0000259" key="2">
    <source>
        <dbReference type="Pfam" id="PF09864"/>
    </source>
</evidence>
<evidence type="ECO:0000313" key="4">
    <source>
        <dbReference type="Proteomes" id="UP000268033"/>
    </source>
</evidence>
<gene>
    <name evidence="3" type="ORF">EDC28_111137</name>
</gene>
<keyword evidence="1" id="KW-0732">Signal</keyword>
<accession>A0A3N1P0Q8</accession>
<sequence length="192" mass="21204">MIRFITLILALGCALPAMARDCGQVKGSRIAIMVCQDPLLSELDDQLAGVFDKALSKADDSDALRLGQQQWTQKRDECWKANDERSCVQGGYVQRIAWLQARYGLVAMSHDITLVCDGDASHNLRVRYFDTHPKSLLASGQGGNWVMFQREAASGTLYSGPGQSIREHQGQLDVVLEKDGKTQHCLARPQGQ</sequence>
<dbReference type="GO" id="GO:0005576">
    <property type="term" value="C:extracellular region"/>
    <property type="evidence" value="ECO:0007669"/>
    <property type="project" value="TreeGrafter"/>
</dbReference>
<keyword evidence="4" id="KW-1185">Reference proteome</keyword>
<evidence type="ECO:0000256" key="1">
    <source>
        <dbReference type="SAM" id="SignalP"/>
    </source>
</evidence>
<reference evidence="3 4" key="1">
    <citation type="submission" date="2018-11" db="EMBL/GenBank/DDBJ databases">
        <title>Genomic Encyclopedia of Type Strains, Phase IV (KMG-IV): sequencing the most valuable type-strain genomes for metagenomic binning, comparative biology and taxonomic classification.</title>
        <authorList>
            <person name="Goeker M."/>
        </authorList>
    </citation>
    <scope>NUCLEOTIDE SEQUENCE [LARGE SCALE GENOMIC DNA]</scope>
    <source>
        <strain evidence="3 4">DSM 21945</strain>
    </source>
</reference>
<name>A0A3N1P0Q8_9GAMM</name>
<feature type="chain" id="PRO_5018195414" description="C-type lysozyme inhibitor domain-containing protein" evidence="1">
    <location>
        <begin position="20"/>
        <end position="192"/>
    </location>
</feature>
<dbReference type="STRING" id="584787.GCA_001247655_03376"/>
<organism evidence="3 4">
    <name type="scientific">Gallaecimonas pentaromativorans</name>
    <dbReference type="NCBI Taxonomy" id="584787"/>
    <lineage>
        <taxon>Bacteria</taxon>
        <taxon>Pseudomonadati</taxon>
        <taxon>Pseudomonadota</taxon>
        <taxon>Gammaproteobacteria</taxon>
        <taxon>Enterobacterales</taxon>
        <taxon>Gallaecimonadaceae</taxon>
        <taxon>Gallaecimonas</taxon>
    </lineage>
</organism>
<dbReference type="InterPro" id="IPR018660">
    <property type="entry name" value="MliC"/>
</dbReference>
<dbReference type="Pfam" id="PF09864">
    <property type="entry name" value="MliC"/>
    <property type="match status" value="1"/>
</dbReference>
<protein>
    <recommendedName>
        <fullName evidence="2">C-type lysozyme inhibitor domain-containing protein</fullName>
    </recommendedName>
</protein>
<feature type="domain" description="C-type lysozyme inhibitor" evidence="2">
    <location>
        <begin position="116"/>
        <end position="163"/>
    </location>
</feature>
<dbReference type="PANTHER" id="PTHR37549:SF1">
    <property type="entry name" value="LIPOPROTEIN LPRI"/>
    <property type="match status" value="1"/>
</dbReference>
<proteinExistence type="predicted"/>
<feature type="signal peptide" evidence="1">
    <location>
        <begin position="1"/>
        <end position="19"/>
    </location>
</feature>
<dbReference type="EMBL" id="RJUL01000011">
    <property type="protein sequence ID" value="ROQ22035.1"/>
    <property type="molecule type" value="Genomic_DNA"/>
</dbReference>
<dbReference type="AlphaFoldDB" id="A0A3N1P0Q8"/>
<comment type="caution">
    <text evidence="3">The sequence shown here is derived from an EMBL/GenBank/DDBJ whole genome shotgun (WGS) entry which is preliminary data.</text>
</comment>
<dbReference type="Proteomes" id="UP000268033">
    <property type="component" value="Unassembled WGS sequence"/>
</dbReference>
<evidence type="ECO:0000313" key="3">
    <source>
        <dbReference type="EMBL" id="ROQ22035.1"/>
    </source>
</evidence>
<dbReference type="RefSeq" id="WP_123422517.1">
    <property type="nucleotide sequence ID" value="NZ_JBLXAC010000018.1"/>
</dbReference>